<accession>A0A1Y6BX58</accession>
<evidence type="ECO:0000313" key="1">
    <source>
        <dbReference type="EMBL" id="SMF24539.1"/>
    </source>
</evidence>
<dbReference type="Proteomes" id="UP000192907">
    <property type="component" value="Unassembled WGS sequence"/>
</dbReference>
<gene>
    <name evidence="1" type="ORF">SAMN06296036_10813</name>
</gene>
<sequence>MKLVNYIITLICFLIIASCGQDKKESEIDKRQKLPKDPSQLVDDEERRFGEDIYFNCNTDGENCRLDDQKKVVEQKVGDARTAYTVNYDFTCEPGNYASPFYLTAFDEADPENPQQSYYPLVFKSSARGLIIDGPGNLTIQSLNSKKGSDETFYPGCQLKIEVVSAEATK</sequence>
<dbReference type="RefSeq" id="WP_132319105.1">
    <property type="nucleotide sequence ID" value="NZ_FWZT01000008.1"/>
</dbReference>
<dbReference type="PROSITE" id="PS51257">
    <property type="entry name" value="PROKAR_LIPOPROTEIN"/>
    <property type="match status" value="1"/>
</dbReference>
<protein>
    <recommendedName>
        <fullName evidence="3">Lipoprotein</fullName>
    </recommendedName>
</protein>
<keyword evidence="2" id="KW-1185">Reference proteome</keyword>
<dbReference type="AlphaFoldDB" id="A0A1Y6BX58"/>
<proteinExistence type="predicted"/>
<evidence type="ECO:0000313" key="2">
    <source>
        <dbReference type="Proteomes" id="UP000192907"/>
    </source>
</evidence>
<dbReference type="EMBL" id="FWZT01000008">
    <property type="protein sequence ID" value="SMF24539.1"/>
    <property type="molecule type" value="Genomic_DNA"/>
</dbReference>
<evidence type="ECO:0008006" key="3">
    <source>
        <dbReference type="Google" id="ProtNLM"/>
    </source>
</evidence>
<name>A0A1Y6BX58_9BACT</name>
<organism evidence="1 2">
    <name type="scientific">Pseudobacteriovorax antillogorgiicola</name>
    <dbReference type="NCBI Taxonomy" id="1513793"/>
    <lineage>
        <taxon>Bacteria</taxon>
        <taxon>Pseudomonadati</taxon>
        <taxon>Bdellovibrionota</taxon>
        <taxon>Oligoflexia</taxon>
        <taxon>Oligoflexales</taxon>
        <taxon>Pseudobacteriovoracaceae</taxon>
        <taxon>Pseudobacteriovorax</taxon>
    </lineage>
</organism>
<reference evidence="2" key="1">
    <citation type="submission" date="2017-04" db="EMBL/GenBank/DDBJ databases">
        <authorList>
            <person name="Varghese N."/>
            <person name="Submissions S."/>
        </authorList>
    </citation>
    <scope>NUCLEOTIDE SEQUENCE [LARGE SCALE GENOMIC DNA]</scope>
    <source>
        <strain evidence="2">RKEM611</strain>
    </source>
</reference>